<gene>
    <name evidence="1" type="primary">cntd1</name>
</gene>
<dbReference type="PANTHER" id="PTHR21615:SF2">
    <property type="entry name" value="CYCLIN N-TERMINAL DOMAIN-CONTAINING PROTEIN 1"/>
    <property type="match status" value="1"/>
</dbReference>
<dbReference type="InterPro" id="IPR036915">
    <property type="entry name" value="Cyclin-like_sf"/>
</dbReference>
<dbReference type="Gene3D" id="1.10.472.10">
    <property type="entry name" value="Cyclin-like"/>
    <property type="match status" value="2"/>
</dbReference>
<name>A0A8C9WL18_SCLFO</name>
<dbReference type="PANTHER" id="PTHR21615">
    <property type="entry name" value="CYCLIN N-TERMINAL DOMAIN-CONTAINING PROTEIN 1"/>
    <property type="match status" value="1"/>
</dbReference>
<sequence>MPTTTHTLNNASSASFFAEPQAPNVKFGEVPFSTLSCISVEDAAEGDNRSREDAVLTMLSDKFILLMFSCVQLASKLTHHLSVSMAVAFLKSVGHSCSKGTLLESELLVLKTLDFSINFPNPLMYVETLLEVLEYNAAVAPVTHLYALSQRVLQFIFLQRTAIYNSLLVAATACQSPSLEVNFVCVREDYMLLSVGVIAAAAFVLNLSTWEKVVQELSDVTGISPQSISDFVRVTVLHIARTEGAFKTA</sequence>
<dbReference type="GeneTree" id="ENSGT00440000033966"/>
<dbReference type="GO" id="GO:0007131">
    <property type="term" value="P:reciprocal meiotic recombination"/>
    <property type="evidence" value="ECO:0007669"/>
    <property type="project" value="TreeGrafter"/>
</dbReference>
<reference evidence="1 2" key="1">
    <citation type="submission" date="2019-04" db="EMBL/GenBank/DDBJ databases">
        <authorList>
            <consortium name="Wellcome Sanger Institute Data Sharing"/>
        </authorList>
    </citation>
    <scope>NUCLEOTIDE SEQUENCE [LARGE SCALE GENOMIC DNA]</scope>
</reference>
<accession>A0A8C9WL18</accession>
<protein>
    <recommendedName>
        <fullName evidence="3">Cyclin N-terminal domain-containing protein</fullName>
    </recommendedName>
</protein>
<evidence type="ECO:0000313" key="2">
    <source>
        <dbReference type="Proteomes" id="UP000694397"/>
    </source>
</evidence>
<dbReference type="Ensembl" id="ENSSFOT00015066269.1">
    <property type="protein sequence ID" value="ENSSFOP00015075481.1"/>
    <property type="gene ID" value="ENSSFOG00015009455.2"/>
</dbReference>
<dbReference type="AlphaFoldDB" id="A0A8C9WL18"/>
<evidence type="ECO:0008006" key="3">
    <source>
        <dbReference type="Google" id="ProtNLM"/>
    </source>
</evidence>
<evidence type="ECO:0000313" key="1">
    <source>
        <dbReference type="Ensembl" id="ENSSFOP00015075481.1"/>
    </source>
</evidence>
<dbReference type="SUPFAM" id="SSF47954">
    <property type="entry name" value="Cyclin-like"/>
    <property type="match status" value="1"/>
</dbReference>
<organism evidence="1 2">
    <name type="scientific">Scleropages formosus</name>
    <name type="common">Asian bonytongue</name>
    <name type="synonym">Osteoglossum formosum</name>
    <dbReference type="NCBI Taxonomy" id="113540"/>
    <lineage>
        <taxon>Eukaryota</taxon>
        <taxon>Metazoa</taxon>
        <taxon>Chordata</taxon>
        <taxon>Craniata</taxon>
        <taxon>Vertebrata</taxon>
        <taxon>Euteleostomi</taxon>
        <taxon>Actinopterygii</taxon>
        <taxon>Neopterygii</taxon>
        <taxon>Teleostei</taxon>
        <taxon>Osteoglossocephala</taxon>
        <taxon>Osteoglossomorpha</taxon>
        <taxon>Osteoglossiformes</taxon>
        <taxon>Osteoglossidae</taxon>
        <taxon>Scleropages</taxon>
    </lineage>
</organism>
<reference evidence="1" key="3">
    <citation type="submission" date="2025-09" db="UniProtKB">
        <authorList>
            <consortium name="Ensembl"/>
        </authorList>
    </citation>
    <scope>IDENTIFICATION</scope>
</reference>
<reference evidence="1" key="2">
    <citation type="submission" date="2025-08" db="UniProtKB">
        <authorList>
            <consortium name="Ensembl"/>
        </authorList>
    </citation>
    <scope>IDENTIFICATION</scope>
</reference>
<proteinExistence type="predicted"/>
<keyword evidence="2" id="KW-1185">Reference proteome</keyword>
<dbReference type="Proteomes" id="UP000694397">
    <property type="component" value="Chromosome 3"/>
</dbReference>
<dbReference type="GO" id="GO:0035861">
    <property type="term" value="C:site of double-strand break"/>
    <property type="evidence" value="ECO:0007669"/>
    <property type="project" value="TreeGrafter"/>
</dbReference>